<organism evidence="2">
    <name type="scientific">Streptomyces tabacisoli</name>
    <dbReference type="NCBI Taxonomy" id="3156398"/>
    <lineage>
        <taxon>Bacteria</taxon>
        <taxon>Bacillati</taxon>
        <taxon>Actinomycetota</taxon>
        <taxon>Actinomycetes</taxon>
        <taxon>Kitasatosporales</taxon>
        <taxon>Streptomycetaceae</taxon>
        <taxon>Streptomyces</taxon>
    </lineage>
</organism>
<reference evidence="2" key="1">
    <citation type="submission" date="2024-06" db="EMBL/GenBank/DDBJ databases">
        <title>Streptomyces sp. strain HUAS MG91 genome sequences.</title>
        <authorList>
            <person name="Mo P."/>
        </authorList>
    </citation>
    <scope>NUCLEOTIDE SEQUENCE</scope>
    <source>
        <strain evidence="2">HUAS MG91</strain>
    </source>
</reference>
<dbReference type="Gene3D" id="1.25.40.10">
    <property type="entry name" value="Tetratricopeptide repeat domain"/>
    <property type="match status" value="1"/>
</dbReference>
<dbReference type="InterPro" id="IPR011990">
    <property type="entry name" value="TPR-like_helical_dom_sf"/>
</dbReference>
<sequence>MTDASVGAGAYAARCRELYEAGAAAAVRRAAREGIERCGPDPELWCWLGLGHLAEDEDDDDDEAEKAFRAGLALDPDHLGLLSGYARLCFNTDGFDRPGRAARAAGLLRRIEELAPDSEAAEEARAAQRWAGRSWIEDVVGRTAVEMTRKQAVDEQVAYVALVHDQAANSQEAARIARAHEHQYPEHLGAAVLAATMDELSGPWRAPLRFVARRRAAVWTAGFLLALATNVALLSTDIVHQPTPYGFLWLVPLWLADRRLAAARRRGRAAAFARREARLAGVTPPAEPTPRPPAAAAGTP</sequence>
<name>A0AAU8IW87_9ACTN</name>
<dbReference type="AlphaFoldDB" id="A0AAU8IW87"/>
<evidence type="ECO:0000256" key="1">
    <source>
        <dbReference type="SAM" id="MobiDB-lite"/>
    </source>
</evidence>
<dbReference type="SUPFAM" id="SSF48452">
    <property type="entry name" value="TPR-like"/>
    <property type="match status" value="1"/>
</dbReference>
<proteinExistence type="predicted"/>
<dbReference type="KEGG" id="stac:ABII15_22205"/>
<feature type="region of interest" description="Disordered" evidence="1">
    <location>
        <begin position="279"/>
        <end position="300"/>
    </location>
</feature>
<evidence type="ECO:0000313" key="2">
    <source>
        <dbReference type="EMBL" id="XCJ72507.1"/>
    </source>
</evidence>
<evidence type="ECO:0008006" key="3">
    <source>
        <dbReference type="Google" id="ProtNLM"/>
    </source>
</evidence>
<dbReference type="RefSeq" id="WP_353944069.1">
    <property type="nucleotide sequence ID" value="NZ_CP159534.1"/>
</dbReference>
<protein>
    <recommendedName>
        <fullName evidence="3">Tetratricopeptide repeat protein</fullName>
    </recommendedName>
</protein>
<gene>
    <name evidence="2" type="ORF">ABII15_22205</name>
</gene>
<dbReference type="EMBL" id="CP159534">
    <property type="protein sequence ID" value="XCJ72507.1"/>
    <property type="molecule type" value="Genomic_DNA"/>
</dbReference>
<accession>A0AAU8IW87</accession>